<feature type="region of interest" description="Disordered" evidence="4">
    <location>
        <begin position="1"/>
        <end position="20"/>
    </location>
</feature>
<name>A0A2P6MVQ0_9EUKA</name>
<evidence type="ECO:0000256" key="4">
    <source>
        <dbReference type="SAM" id="MobiDB-lite"/>
    </source>
</evidence>
<protein>
    <recommendedName>
        <fullName evidence="7">60S ribosomal protein L31</fullName>
    </recommendedName>
</protein>
<evidence type="ECO:0000256" key="2">
    <source>
        <dbReference type="ARBA" id="ARBA00022980"/>
    </source>
</evidence>
<gene>
    <name evidence="5" type="ORF">PROFUN_08784</name>
</gene>
<dbReference type="SUPFAM" id="SSF54575">
    <property type="entry name" value="Ribosomal protein L31e"/>
    <property type="match status" value="1"/>
</dbReference>
<proteinExistence type="inferred from homology"/>
<evidence type="ECO:0000313" key="5">
    <source>
        <dbReference type="EMBL" id="PRP75790.1"/>
    </source>
</evidence>
<evidence type="ECO:0000256" key="3">
    <source>
        <dbReference type="ARBA" id="ARBA00023274"/>
    </source>
</evidence>
<evidence type="ECO:0008006" key="7">
    <source>
        <dbReference type="Google" id="ProtNLM"/>
    </source>
</evidence>
<comment type="similarity">
    <text evidence="1">Belongs to the eukaryotic ribosomal protein eL31 family.</text>
</comment>
<comment type="caution">
    <text evidence="5">The sequence shown here is derived from an EMBL/GenBank/DDBJ whole genome shotgun (WGS) entry which is preliminary data.</text>
</comment>
<dbReference type="Proteomes" id="UP000241769">
    <property type="component" value="Unassembled WGS sequence"/>
</dbReference>
<dbReference type="STRING" id="1890364.A0A2P6MVQ0"/>
<evidence type="ECO:0000313" key="6">
    <source>
        <dbReference type="Proteomes" id="UP000241769"/>
    </source>
</evidence>
<sequence length="125" mass="14283">MPAQTPKTTKTGEKKKSTRQLTGVELTVHVAKLIHKVSFKQRAPRAVKEIKKLATQRFKTSDVRLEPKLNKHIWSKGIKGCPTRIRVKMQRKRNEDEDAKEKFYTLVSHVPVPTFTGLLTASSFD</sequence>
<organism evidence="5 6">
    <name type="scientific">Planoprotostelium fungivorum</name>
    <dbReference type="NCBI Taxonomy" id="1890364"/>
    <lineage>
        <taxon>Eukaryota</taxon>
        <taxon>Amoebozoa</taxon>
        <taxon>Evosea</taxon>
        <taxon>Variosea</taxon>
        <taxon>Cavosteliida</taxon>
        <taxon>Cavosteliaceae</taxon>
        <taxon>Planoprotostelium</taxon>
    </lineage>
</organism>
<evidence type="ECO:0000256" key="1">
    <source>
        <dbReference type="ARBA" id="ARBA00010808"/>
    </source>
</evidence>
<dbReference type="InterPro" id="IPR000054">
    <property type="entry name" value="Ribosomal_eL31"/>
</dbReference>
<keyword evidence="2" id="KW-0689">Ribosomal protein</keyword>
<reference evidence="5 6" key="1">
    <citation type="journal article" date="2018" name="Genome Biol. Evol.">
        <title>Multiple Roots of Fruiting Body Formation in Amoebozoa.</title>
        <authorList>
            <person name="Hillmann F."/>
            <person name="Forbes G."/>
            <person name="Novohradska S."/>
            <person name="Ferling I."/>
            <person name="Riege K."/>
            <person name="Groth M."/>
            <person name="Westermann M."/>
            <person name="Marz M."/>
            <person name="Spaller T."/>
            <person name="Winckler T."/>
            <person name="Schaap P."/>
            <person name="Glockner G."/>
        </authorList>
    </citation>
    <scope>NUCLEOTIDE SEQUENCE [LARGE SCALE GENOMIC DNA]</scope>
    <source>
        <strain evidence="5 6">Jena</strain>
    </source>
</reference>
<dbReference type="EMBL" id="MDYQ01000362">
    <property type="protein sequence ID" value="PRP75790.1"/>
    <property type="molecule type" value="Genomic_DNA"/>
</dbReference>
<accession>A0A2P6MVQ0</accession>
<dbReference type="FunFam" id="3.10.440.10:FF:000001">
    <property type="entry name" value="60S ribosomal protein L31"/>
    <property type="match status" value="1"/>
</dbReference>
<dbReference type="Gene3D" id="3.10.440.10">
    <property type="match status" value="1"/>
</dbReference>
<keyword evidence="3" id="KW-0687">Ribonucleoprotein</keyword>
<dbReference type="InterPro" id="IPR023621">
    <property type="entry name" value="Ribosomal_eL31_dom_sf"/>
</dbReference>
<dbReference type="PANTHER" id="PTHR10956:SF0">
    <property type="entry name" value="60S RIBOSOMAL PROTEIN L31"/>
    <property type="match status" value="1"/>
</dbReference>
<dbReference type="FunCoup" id="A0A2P6MVQ0">
    <property type="interactions" value="473"/>
</dbReference>
<dbReference type="InParanoid" id="A0A2P6MVQ0"/>
<dbReference type="Pfam" id="PF01198">
    <property type="entry name" value="Ribosomal_L31e"/>
    <property type="match status" value="1"/>
</dbReference>
<dbReference type="CDD" id="cd00463">
    <property type="entry name" value="Ribosomal_L31e"/>
    <property type="match status" value="1"/>
</dbReference>
<dbReference type="SMART" id="SM01380">
    <property type="entry name" value="Ribosomal_L31e"/>
    <property type="match status" value="1"/>
</dbReference>
<dbReference type="GO" id="GO:0003735">
    <property type="term" value="F:structural constituent of ribosome"/>
    <property type="evidence" value="ECO:0007669"/>
    <property type="project" value="InterPro"/>
</dbReference>
<dbReference type="GO" id="GO:0002181">
    <property type="term" value="P:cytoplasmic translation"/>
    <property type="evidence" value="ECO:0007669"/>
    <property type="project" value="TreeGrafter"/>
</dbReference>
<dbReference type="AlphaFoldDB" id="A0A2P6MVQ0"/>
<dbReference type="OrthoDB" id="9739313at2759"/>
<dbReference type="PANTHER" id="PTHR10956">
    <property type="entry name" value="60S RIBOSOMAL PROTEIN L31"/>
    <property type="match status" value="1"/>
</dbReference>
<keyword evidence="6" id="KW-1185">Reference proteome</keyword>
<dbReference type="GO" id="GO:0022625">
    <property type="term" value="C:cytosolic large ribosomal subunit"/>
    <property type="evidence" value="ECO:0007669"/>
    <property type="project" value="TreeGrafter"/>
</dbReference>